<dbReference type="KEGG" id="oyw:OdinLCB4_003360"/>
<gene>
    <name evidence="2" type="ORF">OdinLCB4_003360</name>
</gene>
<protein>
    <recommendedName>
        <fullName evidence="1">Transcription regulator TrmB N-terminal domain-containing protein</fullName>
    </recommendedName>
</protein>
<sequence>MPAKSDKINIIENTTYTVEPTVKEKTDLKTTIIELLEKHGPLTRNDMVEYTGLPRTTLYDALDKLILSGKIEKYVLKINKKGRPTVYYELVK</sequence>
<accession>A0AAF0IBP8</accession>
<dbReference type="Pfam" id="PF01978">
    <property type="entry name" value="TrmB"/>
    <property type="match status" value="1"/>
</dbReference>
<evidence type="ECO:0000313" key="2">
    <source>
        <dbReference type="EMBL" id="WEU40958.1"/>
    </source>
</evidence>
<organism evidence="2 3">
    <name type="scientific">Odinarchaeota yellowstonii (strain LCB_4)</name>
    <dbReference type="NCBI Taxonomy" id="1841599"/>
    <lineage>
        <taxon>Archaea</taxon>
        <taxon>Promethearchaeati</taxon>
        <taxon>Candidatus Odinarchaeota</taxon>
        <taxon>Candidatus Odinarchaeia</taxon>
        <taxon>Candidatus Odinarchaeales</taxon>
        <taxon>Candidatus Odinarchaeaceae</taxon>
        <taxon>Candidatus Odinarchaeum</taxon>
    </lineage>
</organism>
<reference evidence="2" key="1">
    <citation type="journal article" date="2017" name="Nature">
        <title>Asgard archaea illuminate the origin of eukaryotic cellular complexity.</title>
        <authorList>
            <person name="Zaremba-Niedzwiedzka K."/>
            <person name="Caceres E.F."/>
            <person name="Saw J.H."/>
            <person name="Backstrom D."/>
            <person name="Juzokaite L."/>
            <person name="Vancaester E."/>
            <person name="Seitz K.W."/>
            <person name="Anantharaman K."/>
            <person name="Starnawski P."/>
            <person name="Kjeldsen K.U."/>
            <person name="Scott M.B."/>
            <person name="Nunoura T."/>
            <person name="Banfield J.F."/>
            <person name="Schramm A."/>
            <person name="Baker B.J."/>
            <person name="Spang A."/>
            <person name="Ettema T.J.G."/>
        </authorList>
    </citation>
    <scope>NUCLEOTIDE SEQUENCE</scope>
    <source>
        <strain evidence="2">LCB_4</strain>
    </source>
</reference>
<dbReference type="Proteomes" id="UP000186851">
    <property type="component" value="Chromosome"/>
</dbReference>
<evidence type="ECO:0000313" key="3">
    <source>
        <dbReference type="Proteomes" id="UP000186851"/>
    </source>
</evidence>
<dbReference type="InterPro" id="IPR002831">
    <property type="entry name" value="Tscrpt_reg_TrmB_N"/>
</dbReference>
<dbReference type="EMBL" id="CP091871">
    <property type="protein sequence ID" value="WEU40958.1"/>
    <property type="molecule type" value="Genomic_DNA"/>
</dbReference>
<dbReference type="InterPro" id="IPR036388">
    <property type="entry name" value="WH-like_DNA-bd_sf"/>
</dbReference>
<feature type="domain" description="Transcription regulator TrmB N-terminal" evidence="1">
    <location>
        <begin position="34"/>
        <end position="87"/>
    </location>
</feature>
<dbReference type="InterPro" id="IPR036390">
    <property type="entry name" value="WH_DNA-bd_sf"/>
</dbReference>
<dbReference type="AlphaFoldDB" id="A0AAF0IBP8"/>
<proteinExistence type="predicted"/>
<dbReference type="Gene3D" id="1.10.10.10">
    <property type="entry name" value="Winged helix-like DNA-binding domain superfamily/Winged helix DNA-binding domain"/>
    <property type="match status" value="1"/>
</dbReference>
<name>A0AAF0IBP8_ODILC</name>
<reference evidence="2" key="2">
    <citation type="journal article" date="2022" name="Nat. Microbiol.">
        <title>A closed Candidatus Odinarchaeum chromosome exposes Asgard archaeal viruses.</title>
        <authorList>
            <person name="Tamarit D."/>
            <person name="Caceres E.F."/>
            <person name="Krupovic M."/>
            <person name="Nijland R."/>
            <person name="Eme L."/>
            <person name="Robinson N.P."/>
            <person name="Ettema T.J.G."/>
        </authorList>
    </citation>
    <scope>NUCLEOTIDE SEQUENCE</scope>
    <source>
        <strain evidence="2">LCB_4</strain>
    </source>
</reference>
<evidence type="ECO:0000259" key="1">
    <source>
        <dbReference type="Pfam" id="PF01978"/>
    </source>
</evidence>
<dbReference type="SUPFAM" id="SSF46785">
    <property type="entry name" value="Winged helix' DNA-binding domain"/>
    <property type="match status" value="1"/>
</dbReference>